<protein>
    <recommendedName>
        <fullName evidence="2">F5/8 type C domain-containing protein</fullName>
    </recommendedName>
</protein>
<name>A0A3T1D795_9BACL</name>
<proteinExistence type="predicted"/>
<dbReference type="Pfam" id="PF00754">
    <property type="entry name" value="F5_F8_type_C"/>
    <property type="match status" value="3"/>
</dbReference>
<dbReference type="RefSeq" id="WP_130610494.1">
    <property type="nucleotide sequence ID" value="NZ_AP019400.1"/>
</dbReference>
<dbReference type="OrthoDB" id="59486at2"/>
<dbReference type="InterPro" id="IPR032260">
    <property type="entry name" value="DUF5060"/>
</dbReference>
<dbReference type="KEGG" id="cohn:KCTCHS21_33560"/>
<dbReference type="Pfam" id="PF13290">
    <property type="entry name" value="CHB_HEX_C_1"/>
    <property type="match status" value="1"/>
</dbReference>
<evidence type="ECO:0000259" key="2">
    <source>
        <dbReference type="PROSITE" id="PS50022"/>
    </source>
</evidence>
<reference evidence="3 4" key="1">
    <citation type="submission" date="2019-01" db="EMBL/GenBank/DDBJ databases">
        <title>Complete genome sequence of Cohnella hallensis HS21 isolated from Korean fir (Abies koreana) rhizospheric soil.</title>
        <authorList>
            <person name="Jiang L."/>
            <person name="Kang S.W."/>
            <person name="Kim S."/>
            <person name="Jung J."/>
            <person name="Kim C.Y."/>
            <person name="Kim D.H."/>
            <person name="Kim S.W."/>
            <person name="Lee J."/>
        </authorList>
    </citation>
    <scope>NUCLEOTIDE SEQUENCE [LARGE SCALE GENOMIC DNA]</scope>
    <source>
        <strain evidence="3 4">HS21</strain>
    </source>
</reference>
<dbReference type="PANTHER" id="PTHR37836">
    <property type="entry name" value="LMO1036 PROTEIN"/>
    <property type="match status" value="1"/>
</dbReference>
<evidence type="ECO:0000313" key="4">
    <source>
        <dbReference type="Proteomes" id="UP000289856"/>
    </source>
</evidence>
<sequence>MKRRVTLWLASVLIFSSLVVTQLSVSVPKAHAAAYTTELWKAVDIVLHSSKSYTNPYMDVELSATFIGPGGVTMTIPGFWDGGNTWKIRFAPTVTGNWSYSTHASDSTDTGLEGQTGTVASQPYSGSLDIYKHGFVKADSSNRFLTYSDGTPFYWLADTHWMGLSYRERWGTSNDVRWSSQYKGMVDKRVKQGYSVYQMNFFAFEQGDVDKNGTYNEGGHVWNYNRYDVNASSFITSSSLYDSYVAHPSKALDDREGTMWKAASNAYPQWFSIDLKANTALSKIDTLFGENDTWKYKIEGSSDNVTYTTLVDRTSGVSGDSFSDSVTAAVRYVRISITGAAGGSTPSIREFKVYNATGSALNWKGFASDLNPGFWQNCDLRIQYAIDNGLVVALGIDWGRLLDSGNEADYKRMARYIVARYGAYPTVWTGGGEYGQGSAASWKNVLDYTYSIDAYKRANTLHNDYTNTIAFRNDNAFHFDFLQSGHGALRDKSYWLEHYNATPTKVVIEGEANYENINGIPSSYTRETAWNANMAGSAGFSYGSEGLWQATWDSNDNWQVWGGLPTPWYEAIDKPAGEQMRYMKDFFQTVSWWSLEPNASVISWSGAPSGTQEPAAKTNVDRSTTIAYLPSTSMAYSGTLNGLDGTATYMARWLNPRTGKYTTINAGFSPNSSGQWSVPPQPTLEDWALSVIKVSNSVALPVMNIGGGTYDSMQGVAMTSATTGATIHYTTDGSTPTLASPVYTSPLLMTSPYPETIVIKAIAVKSGMINSPLSIEYYKLLTGSLTRNRTYSSSSQYDANQTADKAFDGTASNWQAASGHYANEWLQVDMGSNVTFNTAVISEYGNRTTGFRIEYWNGSSWATAYTGTTIGNYGSPRTLTFPAVTASKARLYFTAGTGFQPIIYEFELLNRNHTLNLPVANYSSSSQNDSNQSAEKAFDGSLATNWQAGNNMFSGQWLSVDFGQSVTFSKAVLTEYGNRTTGYRIEYWNGSAWVTAYTGTTIGSANTPKTLTFPAVTGSKARLYFTSGTGQQPIIYEFAIY</sequence>
<dbReference type="EMBL" id="AP019400">
    <property type="protein sequence ID" value="BBI33957.1"/>
    <property type="molecule type" value="Genomic_DNA"/>
</dbReference>
<dbReference type="Gene3D" id="2.60.40.10">
    <property type="entry name" value="Immunoglobulins"/>
    <property type="match status" value="1"/>
</dbReference>
<feature type="domain" description="F5/8 type C" evidence="2">
    <location>
        <begin position="923"/>
        <end position="1041"/>
    </location>
</feature>
<evidence type="ECO:0000256" key="1">
    <source>
        <dbReference type="SAM" id="SignalP"/>
    </source>
</evidence>
<accession>A0A3T1D795</accession>
<gene>
    <name evidence="3" type="ORF">KCTCHS21_33560</name>
</gene>
<feature type="domain" description="F5/8 type C" evidence="2">
    <location>
        <begin position="221"/>
        <end position="356"/>
    </location>
</feature>
<dbReference type="Gene3D" id="2.60.120.260">
    <property type="entry name" value="Galactose-binding domain-like"/>
    <property type="match status" value="2"/>
</dbReference>
<evidence type="ECO:0000313" key="3">
    <source>
        <dbReference type="EMBL" id="BBI33957.1"/>
    </source>
</evidence>
<dbReference type="InterPro" id="IPR000421">
    <property type="entry name" value="FA58C"/>
</dbReference>
<organism evidence="3 4">
    <name type="scientific">Cohnella abietis</name>
    <dbReference type="NCBI Taxonomy" id="2507935"/>
    <lineage>
        <taxon>Bacteria</taxon>
        <taxon>Bacillati</taxon>
        <taxon>Bacillota</taxon>
        <taxon>Bacilli</taxon>
        <taxon>Bacillales</taxon>
        <taxon>Paenibacillaceae</taxon>
        <taxon>Cohnella</taxon>
    </lineage>
</organism>
<dbReference type="SUPFAM" id="SSF49785">
    <property type="entry name" value="Galactose-binding domain-like"/>
    <property type="match status" value="3"/>
</dbReference>
<feature type="chain" id="PRO_5019217735" description="F5/8 type C domain-containing protein" evidence="1">
    <location>
        <begin position="33"/>
        <end position="1041"/>
    </location>
</feature>
<dbReference type="Proteomes" id="UP000289856">
    <property type="component" value="Chromosome"/>
</dbReference>
<dbReference type="PANTHER" id="PTHR37836:SF2">
    <property type="entry name" value="DUF4038 DOMAIN-CONTAINING PROTEIN"/>
    <property type="match status" value="1"/>
</dbReference>
<dbReference type="Pfam" id="PF13204">
    <property type="entry name" value="Apiosidase"/>
    <property type="match status" value="2"/>
</dbReference>
<feature type="domain" description="F5/8 type C" evidence="2">
    <location>
        <begin position="773"/>
        <end position="911"/>
    </location>
</feature>
<keyword evidence="4" id="KW-1185">Reference proteome</keyword>
<dbReference type="PROSITE" id="PS50022">
    <property type="entry name" value="FA58C_3"/>
    <property type="match status" value="3"/>
</dbReference>
<dbReference type="InterPro" id="IPR013783">
    <property type="entry name" value="Ig-like_fold"/>
</dbReference>
<keyword evidence="1" id="KW-0732">Signal</keyword>
<dbReference type="InterPro" id="IPR008979">
    <property type="entry name" value="Galactose-bd-like_sf"/>
</dbReference>
<dbReference type="AlphaFoldDB" id="A0A3T1D795"/>
<dbReference type="InterPro" id="IPR025277">
    <property type="entry name" value="Apiosidase-like_cat_dom"/>
</dbReference>
<dbReference type="InterPro" id="IPR059177">
    <property type="entry name" value="GH29D-like_dom"/>
</dbReference>
<dbReference type="Gene3D" id="3.20.20.80">
    <property type="entry name" value="Glycosidases"/>
    <property type="match status" value="2"/>
</dbReference>
<dbReference type="Pfam" id="PF16586">
    <property type="entry name" value="DUF5060"/>
    <property type="match status" value="1"/>
</dbReference>
<feature type="signal peptide" evidence="1">
    <location>
        <begin position="1"/>
        <end position="32"/>
    </location>
</feature>